<reference evidence="1" key="1">
    <citation type="journal article" date="2013" name="J. Plant Res.">
        <title>Effect of fungi and light on seed germination of three Opuntia species from semiarid lands of central Mexico.</title>
        <authorList>
            <person name="Delgado-Sanchez P."/>
            <person name="Jimenez-Bremont J.F."/>
            <person name="Guerrero-Gonzalez Mde L."/>
            <person name="Flores J."/>
        </authorList>
    </citation>
    <scope>NUCLEOTIDE SEQUENCE</scope>
    <source>
        <tissue evidence="1">Cladode</tissue>
    </source>
</reference>
<accession>A0A7C9EBQ4</accession>
<sequence length="148" mass="16753">MALFTMSMHGKAQYHDTPCLNVLVRAQLAEHRSCPFNASTSSIHINKGSSQNNINFQTTLVNVSMSPLAMLQGTQSPARRKNTRHGKFIRPNIIFLHFPKQNKRFLVMSPLNIPINHTAPRDHIPLRHCTKHSPCTIKQTHLNISVNN</sequence>
<dbReference type="EMBL" id="GISG01208039">
    <property type="protein sequence ID" value="MBA4660505.1"/>
    <property type="molecule type" value="Transcribed_RNA"/>
</dbReference>
<reference evidence="1" key="2">
    <citation type="submission" date="2020-07" db="EMBL/GenBank/DDBJ databases">
        <authorList>
            <person name="Vera ALvarez R."/>
            <person name="Arias-Moreno D.M."/>
            <person name="Jimenez-Jacinto V."/>
            <person name="Jimenez-Bremont J.F."/>
            <person name="Swaminathan K."/>
            <person name="Moose S.P."/>
            <person name="Guerrero-Gonzalez M.L."/>
            <person name="Marino-Ramirez L."/>
            <person name="Landsman D."/>
            <person name="Rodriguez-Kessler M."/>
            <person name="Delgado-Sanchez P."/>
        </authorList>
    </citation>
    <scope>NUCLEOTIDE SEQUENCE</scope>
    <source>
        <tissue evidence="1">Cladode</tissue>
    </source>
</reference>
<proteinExistence type="predicted"/>
<protein>
    <submittedName>
        <fullName evidence="1">Uncharacterized protein</fullName>
    </submittedName>
</protein>
<name>A0A7C9EBQ4_OPUST</name>
<dbReference type="AlphaFoldDB" id="A0A7C9EBQ4"/>
<organism evidence="1">
    <name type="scientific">Opuntia streptacantha</name>
    <name type="common">Prickly pear cactus</name>
    <name type="synonym">Opuntia cardona</name>
    <dbReference type="NCBI Taxonomy" id="393608"/>
    <lineage>
        <taxon>Eukaryota</taxon>
        <taxon>Viridiplantae</taxon>
        <taxon>Streptophyta</taxon>
        <taxon>Embryophyta</taxon>
        <taxon>Tracheophyta</taxon>
        <taxon>Spermatophyta</taxon>
        <taxon>Magnoliopsida</taxon>
        <taxon>eudicotyledons</taxon>
        <taxon>Gunneridae</taxon>
        <taxon>Pentapetalae</taxon>
        <taxon>Caryophyllales</taxon>
        <taxon>Cactineae</taxon>
        <taxon>Cactaceae</taxon>
        <taxon>Opuntioideae</taxon>
        <taxon>Opuntia</taxon>
    </lineage>
</organism>
<evidence type="ECO:0000313" key="1">
    <source>
        <dbReference type="EMBL" id="MBA4660505.1"/>
    </source>
</evidence>